<organism evidence="1 2">
    <name type="scientific">Trifolium pratense</name>
    <name type="common">Red clover</name>
    <dbReference type="NCBI Taxonomy" id="57577"/>
    <lineage>
        <taxon>Eukaryota</taxon>
        <taxon>Viridiplantae</taxon>
        <taxon>Streptophyta</taxon>
        <taxon>Embryophyta</taxon>
        <taxon>Tracheophyta</taxon>
        <taxon>Spermatophyta</taxon>
        <taxon>Magnoliopsida</taxon>
        <taxon>eudicotyledons</taxon>
        <taxon>Gunneridae</taxon>
        <taxon>Pentapetalae</taxon>
        <taxon>rosids</taxon>
        <taxon>fabids</taxon>
        <taxon>Fabales</taxon>
        <taxon>Fabaceae</taxon>
        <taxon>Papilionoideae</taxon>
        <taxon>50 kb inversion clade</taxon>
        <taxon>NPAAA clade</taxon>
        <taxon>Hologalegina</taxon>
        <taxon>IRL clade</taxon>
        <taxon>Trifolieae</taxon>
        <taxon>Trifolium</taxon>
    </lineage>
</organism>
<evidence type="ECO:0000313" key="2">
    <source>
        <dbReference type="Proteomes" id="UP001177021"/>
    </source>
</evidence>
<name>A0ACB0J3F9_TRIPR</name>
<comment type="caution">
    <text evidence="1">The sequence shown here is derived from an EMBL/GenBank/DDBJ whole genome shotgun (WGS) entry which is preliminary data.</text>
</comment>
<keyword evidence="2" id="KW-1185">Reference proteome</keyword>
<dbReference type="Proteomes" id="UP001177021">
    <property type="component" value="Unassembled WGS sequence"/>
</dbReference>
<evidence type="ECO:0000313" key="1">
    <source>
        <dbReference type="EMBL" id="CAJ2639453.1"/>
    </source>
</evidence>
<accession>A0ACB0J3F9</accession>
<reference evidence="1" key="1">
    <citation type="submission" date="2023-10" db="EMBL/GenBank/DDBJ databases">
        <authorList>
            <person name="Rodriguez Cubillos JULIANA M."/>
            <person name="De Vega J."/>
        </authorList>
    </citation>
    <scope>NUCLEOTIDE SEQUENCE</scope>
</reference>
<dbReference type="EMBL" id="CASHSV030000024">
    <property type="protein sequence ID" value="CAJ2639453.1"/>
    <property type="molecule type" value="Genomic_DNA"/>
</dbReference>
<protein>
    <submittedName>
        <fullName evidence="1">Uncharacterized protein</fullName>
    </submittedName>
</protein>
<gene>
    <name evidence="1" type="ORF">MILVUS5_LOCUS9472</name>
</gene>
<proteinExistence type="predicted"/>
<sequence length="139" mass="15807">MRDLENCSLQFIESEIQKRSQNYNLIQKCSITLFDLNLHHLIVFGSVVSPARVVCLRWAGVVLLQCFISIVLLILLLQACVFRDSYGKFKKAGAEVVGISGDDSSSPKAFAKKYKLPFTLLSDEGNKVRKEWRETYVIF</sequence>